<sequence length="1290" mass="145014">MLPRVKSLACSQDWTERREFATLDDQNNLLVWDLDVGLPVKGHKGHVYKAHGGGPRYSDEVNSAICFTRTQKVLSAEHSLLIVYCLATDTYKIYAELFRDTVVLLSPCPDDRNVFAAGLRRGLIVLFSLKDMTVLYNMRGHDREVVSIDWMQVPVLPEDTRANWRREERPKKEARKKKVEKEVETGAAATAAAAVDNSDIFDIYEYNESQEEFGTIVDKQTSSFDKKDRFFDKVHTTEGFNFLEECQNLKKDIIKAKEEQDLEGEEDEGEGEKQAATNSDDENELDEAEKLRDYIIVDGDGEEEQDAEPKKEAVMRTIIVSGSRENIIFFWDYKTGLQIDRIVLHSSGANKRMTPGIFITPVFANPWKVVANTNVGHVFEWTVSFSFRDTQVRMKTKQNPVRYPVDMAVCLQRARAPIAAFDPKCGYVWCQTTLRKILGLCVTGQPAIVVDYTCMTTGHECVVESPLESTILAVGCTDKKLVTVNLATLAYNDVNCVPYMNKVGSSVTALDWHPEKENLIAFGTLEGRIGLLDTGSSNNVPIMLNPFQTTKVYSLKWCQLSSDGENESTMILMATGQAKSAFYKMTGAGKYDPIELRQFGMVSCVSASDRHLFVGTNGGVVYVADLCKDFTKLFQRNIASRYISSLQFKDGVLAVSSNDSHIRLIDFNNGIDDKVEDNVRLLEGHASGVCNVRWGHGDSKLLVSASFDNTVRVWDTTTASCLAVYHSVESVFCAIFSPIHENIVIFVGKGTTLAFVDYTKHPPQPDGGKKNKLAIKWAVAEERNDKRAIREKKRAGKPLSDLEKSIGSMRISDKAGSATPPQSNGHAEPQPELVTPSDVSAPAVTTKQVNQLADRMEQVKFQEIEPRVETLKANMTSLFHLSQREINRPADVLACIGKLVNYEEPNEDYPEEEEEVQEAAPKPEEVKQPQTNERRYHLEKLFTAEKDLRELIDEETKYHHVTHTASIGTILLPQVGFRLKEQIIERIASKTLTDQLLALAPSISYEFWRKCSEAYAYQLLEKKYPLAAIPYFLASHKPCALTSAEKESSFSVCQREERSCGGRSSTQTVCAVVLLREKCSPRRKVVKSRRRTPEVNVLRSIYRGWPSSGRKTGTVRRRGPKMTDDDICTEGTNRHRSRPAALDHWTKHAGARGMLGVNNLRKINAGGEKVWTTAEARGIRLLRGGARKWKCWPITEAIENLCQHKYYREAWVICKLRKAADDPVREKVCTEWAQYLETTGNLEGAALVWTAAKQYKNAVAVLSKRKDITEDIKRAVGVLNDKLQQLAVAE</sequence>
<evidence type="ECO:0000256" key="2">
    <source>
        <dbReference type="ARBA" id="ARBA00022737"/>
    </source>
</evidence>
<dbReference type="eggNOG" id="KOG4155">
    <property type="taxonomic scope" value="Eukaryota"/>
</dbReference>
<feature type="region of interest" description="Disordered" evidence="4">
    <location>
        <begin position="905"/>
        <end position="930"/>
    </location>
</feature>
<dbReference type="Pfam" id="PF23774">
    <property type="entry name" value="TPR_GEMI5"/>
    <property type="match status" value="2"/>
</dbReference>
<keyword evidence="1 3" id="KW-0853">WD repeat</keyword>
<evidence type="ECO:0000313" key="8">
    <source>
        <dbReference type="EMBL" id="EDS44966.1"/>
    </source>
</evidence>
<feature type="domain" description="Gem-associated protein 5 first beta-propeller" evidence="5">
    <location>
        <begin position="5"/>
        <end position="284"/>
    </location>
</feature>
<evidence type="ECO:0000256" key="3">
    <source>
        <dbReference type="PROSITE-ProRule" id="PRU00221"/>
    </source>
</evidence>
<reference evidence="8" key="1">
    <citation type="submission" date="2007-03" db="EMBL/GenBank/DDBJ databases">
        <title>Annotation of Culex pipiens quinquefasciatus.</title>
        <authorList>
            <consortium name="The Broad Institute Genome Sequencing Platform"/>
            <person name="Atkinson P.W."/>
            <person name="Hemingway J."/>
            <person name="Christensen B.M."/>
            <person name="Higgs S."/>
            <person name="Kodira C."/>
            <person name="Hannick L."/>
            <person name="Megy K."/>
            <person name="O'Leary S."/>
            <person name="Pearson M."/>
            <person name="Haas B.J."/>
            <person name="Mauceli E."/>
            <person name="Wortman J.R."/>
            <person name="Lee N.H."/>
            <person name="Guigo R."/>
            <person name="Stanke M."/>
            <person name="Alvarado L."/>
            <person name="Amedeo P."/>
            <person name="Antoine C.H."/>
            <person name="Arensburger P."/>
            <person name="Bidwell S.L."/>
            <person name="Crawford M."/>
            <person name="Camaro F."/>
            <person name="Devon K."/>
            <person name="Engels R."/>
            <person name="Hammond M."/>
            <person name="Howarth C."/>
            <person name="Koehrsen M."/>
            <person name="Lawson D."/>
            <person name="Montgomery P."/>
            <person name="Nene V."/>
            <person name="Nusbaum C."/>
            <person name="Puiu D."/>
            <person name="Romero-Severson J."/>
            <person name="Severson D.W."/>
            <person name="Shumway M."/>
            <person name="Sisk P."/>
            <person name="Stolte C."/>
            <person name="Zeng Q."/>
            <person name="Eisenstadt E."/>
            <person name="Fraser-Liggett C."/>
            <person name="Strausberg R."/>
            <person name="Galagan J."/>
            <person name="Birren B."/>
            <person name="Collins F.H."/>
        </authorList>
    </citation>
    <scope>NUCLEOTIDE SEQUENCE [LARGE SCALE GENOMIC DNA]</scope>
    <source>
        <strain evidence="8">JHB</strain>
    </source>
</reference>
<dbReference type="PROSITE" id="PS00678">
    <property type="entry name" value="WD_REPEATS_1"/>
    <property type="match status" value="1"/>
</dbReference>
<dbReference type="InterPro" id="IPR056432">
    <property type="entry name" value="Beta-prop_GEMI5_1st"/>
</dbReference>
<dbReference type="Pfam" id="PF23770">
    <property type="entry name" value="Beta-prop_RIG_1st"/>
    <property type="match status" value="1"/>
</dbReference>
<dbReference type="InParanoid" id="B0W196"/>
<feature type="domain" description="Gem-associated protein 5 second beta-propeller" evidence="7">
    <location>
        <begin position="469"/>
        <end position="749"/>
    </location>
</feature>
<organism>
    <name type="scientific">Culex quinquefasciatus</name>
    <name type="common">Southern house mosquito</name>
    <name type="synonym">Culex pungens</name>
    <dbReference type="NCBI Taxonomy" id="7176"/>
    <lineage>
        <taxon>Eukaryota</taxon>
        <taxon>Metazoa</taxon>
        <taxon>Ecdysozoa</taxon>
        <taxon>Arthropoda</taxon>
        <taxon>Hexapoda</taxon>
        <taxon>Insecta</taxon>
        <taxon>Pterygota</taxon>
        <taxon>Neoptera</taxon>
        <taxon>Endopterygota</taxon>
        <taxon>Diptera</taxon>
        <taxon>Nematocera</taxon>
        <taxon>Culicoidea</taxon>
        <taxon>Culicidae</taxon>
        <taxon>Culicinae</taxon>
        <taxon>Culicini</taxon>
        <taxon>Culex</taxon>
        <taxon>Culex</taxon>
    </lineage>
</organism>
<dbReference type="GO" id="GO:0005634">
    <property type="term" value="C:nucleus"/>
    <property type="evidence" value="ECO:0007669"/>
    <property type="project" value="TreeGrafter"/>
</dbReference>
<proteinExistence type="predicted"/>
<dbReference type="OMA" id="DVSPMWG"/>
<dbReference type="InterPro" id="IPR056424">
    <property type="entry name" value="Beta-prop_GEMI5_2nd"/>
</dbReference>
<name>B0W196_CULQU</name>
<keyword evidence="2" id="KW-0677">Repeat</keyword>
<dbReference type="PROSITE" id="PS50294">
    <property type="entry name" value="WD_REPEATS_REGION"/>
    <property type="match status" value="1"/>
</dbReference>
<evidence type="ECO:0000256" key="4">
    <source>
        <dbReference type="SAM" id="MobiDB-lite"/>
    </source>
</evidence>
<dbReference type="InterPro" id="IPR052640">
    <property type="entry name" value="Gemin-5"/>
</dbReference>
<feature type="compositionally biased region" description="Acidic residues" evidence="4">
    <location>
        <begin position="260"/>
        <end position="270"/>
    </location>
</feature>
<feature type="compositionally biased region" description="Basic and acidic residues" evidence="4">
    <location>
        <begin position="921"/>
        <end position="930"/>
    </location>
</feature>
<dbReference type="GO" id="GO:0000387">
    <property type="term" value="P:spliceosomal snRNP assembly"/>
    <property type="evidence" value="ECO:0007669"/>
    <property type="project" value="TreeGrafter"/>
</dbReference>
<dbReference type="InterPro" id="IPR001680">
    <property type="entry name" value="WD40_rpt"/>
</dbReference>
<dbReference type="SUPFAM" id="SSF50978">
    <property type="entry name" value="WD40 repeat-like"/>
    <property type="match status" value="1"/>
</dbReference>
<accession>B0W196</accession>
<dbReference type="InterPro" id="IPR036322">
    <property type="entry name" value="WD40_repeat_dom_sf"/>
</dbReference>
<dbReference type="PANTHER" id="PTHR46362:SF1">
    <property type="entry name" value="GEM-ASSOCIATED PROTEIN 5"/>
    <property type="match status" value="1"/>
</dbReference>
<dbReference type="GO" id="GO:0003730">
    <property type="term" value="F:mRNA 3'-UTR binding"/>
    <property type="evidence" value="ECO:0007669"/>
    <property type="project" value="TreeGrafter"/>
</dbReference>
<dbReference type="FunCoup" id="B0W196">
    <property type="interactions" value="1176"/>
</dbReference>
<dbReference type="PANTHER" id="PTHR46362">
    <property type="entry name" value="GEM-ASSOCIATED PROTEIN 5"/>
    <property type="match status" value="1"/>
</dbReference>
<dbReference type="STRING" id="7176.B0W196"/>
<evidence type="ECO:0000313" key="9">
    <source>
        <dbReference type="EnsemblMetazoa" id="CPIJ000857-PA"/>
    </source>
</evidence>
<dbReference type="OrthoDB" id="7326421at2759"/>
<evidence type="ECO:0000313" key="10">
    <source>
        <dbReference type="Proteomes" id="UP000002320"/>
    </source>
</evidence>
<dbReference type="Pfam" id="PF23775">
    <property type="entry name" value="Beta-prop_RIG_2nd"/>
    <property type="match status" value="1"/>
</dbReference>
<dbReference type="InterPro" id="IPR015943">
    <property type="entry name" value="WD40/YVTN_repeat-like_dom_sf"/>
</dbReference>
<feature type="region of interest" description="Disordered" evidence="4">
    <location>
        <begin position="811"/>
        <end position="842"/>
    </location>
</feature>
<dbReference type="SMART" id="SM00320">
    <property type="entry name" value="WD40"/>
    <property type="match status" value="5"/>
</dbReference>
<dbReference type="KEGG" id="cqu:CpipJ_CPIJ000857"/>
<dbReference type="VEuPathDB" id="VectorBase:CQUJHB011776"/>
<dbReference type="InterPro" id="IPR056421">
    <property type="entry name" value="TPR_GEMI5"/>
</dbReference>
<dbReference type="PROSITE" id="PS50082">
    <property type="entry name" value="WD_REPEATS_2"/>
    <property type="match status" value="1"/>
</dbReference>
<dbReference type="Proteomes" id="UP000002320">
    <property type="component" value="Unassembled WGS sequence"/>
</dbReference>
<evidence type="ECO:0000256" key="1">
    <source>
        <dbReference type="ARBA" id="ARBA00022574"/>
    </source>
</evidence>
<dbReference type="Gene3D" id="2.130.10.10">
    <property type="entry name" value="YVTN repeat-like/Quinoprotein amine dehydrogenase"/>
    <property type="match status" value="2"/>
</dbReference>
<evidence type="ECO:0000259" key="7">
    <source>
        <dbReference type="Pfam" id="PF23775"/>
    </source>
</evidence>
<feature type="region of interest" description="Disordered" evidence="4">
    <location>
        <begin position="260"/>
        <end position="285"/>
    </location>
</feature>
<feature type="compositionally biased region" description="Acidic residues" evidence="4">
    <location>
        <begin position="905"/>
        <end position="917"/>
    </location>
</feature>
<reference evidence="9" key="2">
    <citation type="submission" date="2021-02" db="UniProtKB">
        <authorList>
            <consortium name="EnsemblMetazoa"/>
        </authorList>
    </citation>
    <scope>IDENTIFICATION</scope>
    <source>
        <strain evidence="9">JHB</strain>
    </source>
</reference>
<feature type="domain" description="Gem-associated protein 5 TPR" evidence="6">
    <location>
        <begin position="1194"/>
        <end position="1269"/>
    </location>
</feature>
<dbReference type="InterPro" id="IPR019775">
    <property type="entry name" value="WD40_repeat_CS"/>
</dbReference>
<keyword evidence="10" id="KW-1185">Reference proteome</keyword>
<gene>
    <name evidence="9" type="primary">6031769</name>
    <name evidence="8" type="ORF">CpipJ_CPIJ000857</name>
</gene>
<dbReference type="GO" id="GO:0032797">
    <property type="term" value="C:SMN complex"/>
    <property type="evidence" value="ECO:0007669"/>
    <property type="project" value="TreeGrafter"/>
</dbReference>
<feature type="repeat" description="WD" evidence="3">
    <location>
        <begin position="682"/>
        <end position="724"/>
    </location>
</feature>
<evidence type="ECO:0000259" key="5">
    <source>
        <dbReference type="Pfam" id="PF23770"/>
    </source>
</evidence>
<protein>
    <submittedName>
        <fullName evidence="8 9">Uncharacterized protein</fullName>
    </submittedName>
</protein>
<feature type="region of interest" description="Disordered" evidence="4">
    <location>
        <begin position="1108"/>
        <end position="1134"/>
    </location>
</feature>
<evidence type="ECO:0000259" key="6">
    <source>
        <dbReference type="Pfam" id="PF23774"/>
    </source>
</evidence>
<feature type="domain" description="Gem-associated protein 5 TPR" evidence="6">
    <location>
        <begin position="940"/>
        <end position="1037"/>
    </location>
</feature>
<dbReference type="VEuPathDB" id="VectorBase:CPIJ000857"/>
<dbReference type="EnsemblMetazoa" id="CPIJ000857-RA">
    <property type="protein sequence ID" value="CPIJ000857-PA"/>
    <property type="gene ID" value="CPIJ000857"/>
</dbReference>
<dbReference type="HOGENOM" id="CLU_279538_0_0_1"/>
<dbReference type="EMBL" id="DS231821">
    <property type="protein sequence ID" value="EDS44966.1"/>
    <property type="molecule type" value="Genomic_DNA"/>
</dbReference>